<dbReference type="VEuPathDB" id="FungiDB:BD410DRAFT_793197"/>
<keyword evidence="5" id="KW-0687">Ribonucleoprotein</keyword>
<evidence type="ECO:0000256" key="4">
    <source>
        <dbReference type="ARBA" id="ARBA00023128"/>
    </source>
</evidence>
<dbReference type="Proteomes" id="UP000294933">
    <property type="component" value="Unassembled WGS sequence"/>
</dbReference>
<sequence length="108" mass="12382">MTTIPRSYVRALTRIRCSIFQTTFNPSSQRTGAKYLRAPLRGPAMVQYYPKPEAFSVTKLNKIYPGWNLVDIDEVVRLNDVESKKKRGKGAPKKAKTPAESRRARKKR</sequence>
<feature type="compositionally biased region" description="Basic residues" evidence="7">
    <location>
        <begin position="84"/>
        <end position="96"/>
    </location>
</feature>
<gene>
    <name evidence="8" type="ORF">BD410DRAFT_793197</name>
</gene>
<dbReference type="InterPro" id="IPR013219">
    <property type="entry name" value="Ribosomal_mS33"/>
</dbReference>
<dbReference type="GO" id="GO:1990904">
    <property type="term" value="C:ribonucleoprotein complex"/>
    <property type="evidence" value="ECO:0007669"/>
    <property type="project" value="UniProtKB-KW"/>
</dbReference>
<evidence type="ECO:0000256" key="5">
    <source>
        <dbReference type="ARBA" id="ARBA00023274"/>
    </source>
</evidence>
<dbReference type="EMBL" id="ML170207">
    <property type="protein sequence ID" value="TDL18493.1"/>
    <property type="molecule type" value="Genomic_DNA"/>
</dbReference>
<evidence type="ECO:0000256" key="3">
    <source>
        <dbReference type="ARBA" id="ARBA00022980"/>
    </source>
</evidence>
<keyword evidence="3" id="KW-0689">Ribosomal protein</keyword>
<evidence type="ECO:0000256" key="6">
    <source>
        <dbReference type="ARBA" id="ARBA00035132"/>
    </source>
</evidence>
<organism evidence="8 9">
    <name type="scientific">Rickenella mellea</name>
    <dbReference type="NCBI Taxonomy" id="50990"/>
    <lineage>
        <taxon>Eukaryota</taxon>
        <taxon>Fungi</taxon>
        <taxon>Dikarya</taxon>
        <taxon>Basidiomycota</taxon>
        <taxon>Agaricomycotina</taxon>
        <taxon>Agaricomycetes</taxon>
        <taxon>Hymenochaetales</taxon>
        <taxon>Rickenellaceae</taxon>
        <taxon>Rickenella</taxon>
    </lineage>
</organism>
<evidence type="ECO:0000256" key="1">
    <source>
        <dbReference type="ARBA" id="ARBA00004173"/>
    </source>
</evidence>
<dbReference type="OrthoDB" id="2257454at2759"/>
<dbReference type="GO" id="GO:0005840">
    <property type="term" value="C:ribosome"/>
    <property type="evidence" value="ECO:0007669"/>
    <property type="project" value="UniProtKB-KW"/>
</dbReference>
<proteinExistence type="inferred from homology"/>
<dbReference type="PANTHER" id="PTHR13362:SF2">
    <property type="entry name" value="SMALL RIBOSOMAL SUBUNIT PROTEIN MS33"/>
    <property type="match status" value="1"/>
</dbReference>
<evidence type="ECO:0000256" key="2">
    <source>
        <dbReference type="ARBA" id="ARBA00008970"/>
    </source>
</evidence>
<protein>
    <recommendedName>
        <fullName evidence="6">Small ribosomal subunit protein mS33</fullName>
    </recommendedName>
</protein>
<dbReference type="Pfam" id="PF08293">
    <property type="entry name" value="MRP-S33"/>
    <property type="match status" value="1"/>
</dbReference>
<name>A0A4Y7PSW1_9AGAM</name>
<keyword evidence="4" id="KW-0496">Mitochondrion</keyword>
<keyword evidence="9" id="KW-1185">Reference proteome</keyword>
<accession>A0A4Y7PSW1</accession>
<dbReference type="AlphaFoldDB" id="A0A4Y7PSW1"/>
<evidence type="ECO:0000256" key="7">
    <source>
        <dbReference type="SAM" id="MobiDB-lite"/>
    </source>
</evidence>
<feature type="region of interest" description="Disordered" evidence="7">
    <location>
        <begin position="81"/>
        <end position="108"/>
    </location>
</feature>
<comment type="similarity">
    <text evidence="2">Belongs to the mitochondrion-specific ribosomal protein mS33 family.</text>
</comment>
<reference evidence="8 9" key="1">
    <citation type="submission" date="2018-06" db="EMBL/GenBank/DDBJ databases">
        <title>A transcriptomic atlas of mushroom development highlights an independent origin of complex multicellularity.</title>
        <authorList>
            <consortium name="DOE Joint Genome Institute"/>
            <person name="Krizsan K."/>
            <person name="Almasi E."/>
            <person name="Merenyi Z."/>
            <person name="Sahu N."/>
            <person name="Viragh M."/>
            <person name="Koszo T."/>
            <person name="Mondo S."/>
            <person name="Kiss B."/>
            <person name="Balint B."/>
            <person name="Kues U."/>
            <person name="Barry K."/>
            <person name="Hegedus J.C."/>
            <person name="Henrissat B."/>
            <person name="Johnson J."/>
            <person name="Lipzen A."/>
            <person name="Ohm R."/>
            <person name="Nagy I."/>
            <person name="Pangilinan J."/>
            <person name="Yan J."/>
            <person name="Xiong Y."/>
            <person name="Grigoriev I.V."/>
            <person name="Hibbett D.S."/>
            <person name="Nagy L.G."/>
        </authorList>
    </citation>
    <scope>NUCLEOTIDE SEQUENCE [LARGE SCALE GENOMIC DNA]</scope>
    <source>
        <strain evidence="8 9">SZMC22713</strain>
    </source>
</reference>
<dbReference type="PANTHER" id="PTHR13362">
    <property type="entry name" value="MITOCHONDRIAL RIBOSOMAL PROTEIN S33"/>
    <property type="match status" value="1"/>
</dbReference>
<evidence type="ECO:0000313" key="9">
    <source>
        <dbReference type="Proteomes" id="UP000294933"/>
    </source>
</evidence>
<evidence type="ECO:0000313" key="8">
    <source>
        <dbReference type="EMBL" id="TDL18493.1"/>
    </source>
</evidence>
<dbReference type="STRING" id="50990.A0A4Y7PSW1"/>
<comment type="subcellular location">
    <subcellularLocation>
        <location evidence="1">Mitochondrion</location>
    </subcellularLocation>
</comment>
<dbReference type="GO" id="GO:0005739">
    <property type="term" value="C:mitochondrion"/>
    <property type="evidence" value="ECO:0007669"/>
    <property type="project" value="UniProtKB-SubCell"/>
</dbReference>